<dbReference type="EMBL" id="JAAGLI010000894">
    <property type="protein sequence ID" value="NEA27257.1"/>
    <property type="molecule type" value="Genomic_DNA"/>
</dbReference>
<dbReference type="InterPro" id="IPR018720">
    <property type="entry name" value="DUF2249"/>
</dbReference>
<dbReference type="AlphaFoldDB" id="A0A6L9QP72"/>
<sequence length="225" mass="24617">MPDVFIQATETDPAVRAAAVVRHIHDRLRNRLASLADHEPAIVAGFCAGELRRHLAAADEALYAPAAGAPETRLLVRAMRTTAAEIERRIGVLDPSGDPAAFARNIGSVLAVHLTVEETVLLPALAELPGADLGLLVADLQTLLDGGRLERPDVIDVREIPRGQKHPRIFARFSRLAPGESFALVNNHDPKHLRREFEAAHPGAFTWEYEETGPEVWRLRIGRPA</sequence>
<dbReference type="Proteomes" id="UP000475532">
    <property type="component" value="Unassembled WGS sequence"/>
</dbReference>
<protein>
    <submittedName>
        <fullName evidence="2">DUF2249 domain-containing protein</fullName>
    </submittedName>
</protein>
<comment type="caution">
    <text evidence="2">The sequence shown here is derived from an EMBL/GenBank/DDBJ whole genome shotgun (WGS) entry which is preliminary data.</text>
</comment>
<evidence type="ECO:0000313" key="2">
    <source>
        <dbReference type="EMBL" id="NEA27257.1"/>
    </source>
</evidence>
<dbReference type="Pfam" id="PF10006">
    <property type="entry name" value="DUF2249"/>
    <property type="match status" value="1"/>
</dbReference>
<gene>
    <name evidence="2" type="ORF">G3I70_32895</name>
</gene>
<name>A0A6L9QP72_9ACTN</name>
<evidence type="ECO:0000313" key="3">
    <source>
        <dbReference type="Proteomes" id="UP000475532"/>
    </source>
</evidence>
<evidence type="ECO:0000259" key="1">
    <source>
        <dbReference type="Pfam" id="PF10006"/>
    </source>
</evidence>
<reference evidence="2 3" key="1">
    <citation type="submission" date="2020-01" db="EMBL/GenBank/DDBJ databases">
        <title>Insect and environment-associated Actinomycetes.</title>
        <authorList>
            <person name="Currrie C."/>
            <person name="Chevrette M."/>
            <person name="Carlson C."/>
            <person name="Stubbendieck R."/>
            <person name="Wendt-Pienkowski E."/>
        </authorList>
    </citation>
    <scope>NUCLEOTIDE SEQUENCE [LARGE SCALE GENOMIC DNA]</scope>
    <source>
        <strain evidence="2 3">SID10258</strain>
    </source>
</reference>
<dbReference type="RefSeq" id="WP_163061589.1">
    <property type="nucleotide sequence ID" value="NZ_JAAGLI010000894.1"/>
</dbReference>
<proteinExistence type="predicted"/>
<organism evidence="2 3">
    <name type="scientific">Actinomadura bangladeshensis</name>
    <dbReference type="NCBI Taxonomy" id="453573"/>
    <lineage>
        <taxon>Bacteria</taxon>
        <taxon>Bacillati</taxon>
        <taxon>Actinomycetota</taxon>
        <taxon>Actinomycetes</taxon>
        <taxon>Streptosporangiales</taxon>
        <taxon>Thermomonosporaceae</taxon>
        <taxon>Actinomadura</taxon>
    </lineage>
</organism>
<accession>A0A6L9QP72</accession>
<feature type="domain" description="DUF2249" evidence="1">
    <location>
        <begin position="154"/>
        <end position="223"/>
    </location>
</feature>